<sequence>MTRTLIRGVNLLSNCYGILKEKVVLLSVDGVSVGNDQTALLSDFSKSRGYAYMDLADVSESLSGKIPRKIGEQIVILSQQVLKDDVNAGYRDLEDLQNLRLDLENGYIINIDHKSGKNVSPKILKRYGKPKAMSKGREDFDYVVDIDANITMNKEQERSLKFVDKELKLDVVDRY</sequence>
<name>A0A816JZV9_BRANA</name>
<gene>
    <name evidence="1" type="ORF">DARMORV10_C02P21530.1</name>
</gene>
<protein>
    <submittedName>
        <fullName evidence="1">(rape) hypothetical protein</fullName>
    </submittedName>
</protein>
<evidence type="ECO:0000313" key="1">
    <source>
        <dbReference type="EMBL" id="CAF1900879.1"/>
    </source>
</evidence>
<accession>A0A816JZV9</accession>
<reference evidence="1" key="1">
    <citation type="submission" date="2021-01" db="EMBL/GenBank/DDBJ databases">
        <authorList>
            <consortium name="Genoscope - CEA"/>
            <person name="William W."/>
        </authorList>
    </citation>
    <scope>NUCLEOTIDE SEQUENCE</scope>
</reference>
<proteinExistence type="predicted"/>
<dbReference type="Proteomes" id="UP001295469">
    <property type="component" value="Chromosome C02"/>
</dbReference>
<dbReference type="PANTHER" id="PTHR45980">
    <property type="match status" value="1"/>
</dbReference>
<dbReference type="PANTHER" id="PTHR45980:SF10">
    <property type="entry name" value="PROTEASE DO-LIKE 3, MITOCHONDRIAL-RELATED"/>
    <property type="match status" value="1"/>
</dbReference>
<dbReference type="EMBL" id="HG994366">
    <property type="protein sequence ID" value="CAF1900879.1"/>
    <property type="molecule type" value="Genomic_DNA"/>
</dbReference>
<organism evidence="1">
    <name type="scientific">Brassica napus</name>
    <name type="common">Rape</name>
    <dbReference type="NCBI Taxonomy" id="3708"/>
    <lineage>
        <taxon>Eukaryota</taxon>
        <taxon>Viridiplantae</taxon>
        <taxon>Streptophyta</taxon>
        <taxon>Embryophyta</taxon>
        <taxon>Tracheophyta</taxon>
        <taxon>Spermatophyta</taxon>
        <taxon>Magnoliopsida</taxon>
        <taxon>eudicotyledons</taxon>
        <taxon>Gunneridae</taxon>
        <taxon>Pentapetalae</taxon>
        <taxon>rosids</taxon>
        <taxon>malvids</taxon>
        <taxon>Brassicales</taxon>
        <taxon>Brassicaceae</taxon>
        <taxon>Brassiceae</taxon>
        <taxon>Brassica</taxon>
    </lineage>
</organism>
<dbReference type="AlphaFoldDB" id="A0A816JZV9"/>